<proteinExistence type="predicted"/>
<feature type="non-terminal residue" evidence="1">
    <location>
        <position position="1"/>
    </location>
</feature>
<dbReference type="AlphaFoldDB" id="A0A0F9J2D2"/>
<protein>
    <submittedName>
        <fullName evidence="1">Uncharacterized protein</fullName>
    </submittedName>
</protein>
<accession>A0A0F9J2D2</accession>
<sequence>ANDERYFQNQPWEAEANEVLPLLIKKINGFYKNHA</sequence>
<dbReference type="EMBL" id="LAZR01019220">
    <property type="protein sequence ID" value="KKL93322.1"/>
    <property type="molecule type" value="Genomic_DNA"/>
</dbReference>
<comment type="caution">
    <text evidence="1">The sequence shown here is derived from an EMBL/GenBank/DDBJ whole genome shotgun (WGS) entry which is preliminary data.</text>
</comment>
<gene>
    <name evidence="1" type="ORF">LCGC14_1875830</name>
</gene>
<evidence type="ECO:0000313" key="1">
    <source>
        <dbReference type="EMBL" id="KKL93322.1"/>
    </source>
</evidence>
<organism evidence="1">
    <name type="scientific">marine sediment metagenome</name>
    <dbReference type="NCBI Taxonomy" id="412755"/>
    <lineage>
        <taxon>unclassified sequences</taxon>
        <taxon>metagenomes</taxon>
        <taxon>ecological metagenomes</taxon>
    </lineage>
</organism>
<name>A0A0F9J2D2_9ZZZZ</name>
<reference evidence="1" key="1">
    <citation type="journal article" date="2015" name="Nature">
        <title>Complex archaea that bridge the gap between prokaryotes and eukaryotes.</title>
        <authorList>
            <person name="Spang A."/>
            <person name="Saw J.H."/>
            <person name="Jorgensen S.L."/>
            <person name="Zaremba-Niedzwiedzka K."/>
            <person name="Martijn J."/>
            <person name="Lind A.E."/>
            <person name="van Eijk R."/>
            <person name="Schleper C."/>
            <person name="Guy L."/>
            <person name="Ettema T.J."/>
        </authorList>
    </citation>
    <scope>NUCLEOTIDE SEQUENCE</scope>
</reference>